<dbReference type="PROSITE" id="PS50118">
    <property type="entry name" value="HMG_BOX_2"/>
    <property type="match status" value="1"/>
</dbReference>
<dbReference type="Pfam" id="PF00505">
    <property type="entry name" value="HMG_box"/>
    <property type="match status" value="1"/>
</dbReference>
<gene>
    <name evidence="5" type="ORF">P7K49_027667</name>
</gene>
<feature type="domain" description="HMG box" evidence="4">
    <location>
        <begin position="45"/>
        <end position="79"/>
    </location>
</feature>
<evidence type="ECO:0000313" key="5">
    <source>
        <dbReference type="EMBL" id="KAK2093929.1"/>
    </source>
</evidence>
<feature type="region of interest" description="Disordered" evidence="3">
    <location>
        <begin position="169"/>
        <end position="205"/>
    </location>
</feature>
<feature type="compositionally biased region" description="Basic and acidic residues" evidence="3">
    <location>
        <begin position="169"/>
        <end position="179"/>
    </location>
</feature>
<feature type="region of interest" description="Disordered" evidence="3">
    <location>
        <begin position="65"/>
        <end position="101"/>
    </location>
</feature>
<feature type="compositionally biased region" description="Basic and acidic residues" evidence="3">
    <location>
        <begin position="71"/>
        <end position="85"/>
    </location>
</feature>
<evidence type="ECO:0000256" key="3">
    <source>
        <dbReference type="SAM" id="MobiDB-lite"/>
    </source>
</evidence>
<comment type="caution">
    <text evidence="5">The sequence shown here is derived from an EMBL/GenBank/DDBJ whole genome shotgun (WGS) entry which is preliminary data.</text>
</comment>
<name>A0ABQ9UA39_SAGOE</name>
<keyword evidence="1 2" id="KW-0238">DNA-binding</keyword>
<reference evidence="5 6" key="1">
    <citation type="submission" date="2023-05" db="EMBL/GenBank/DDBJ databases">
        <title>B98-5 Cell Line De Novo Hybrid Assembly: An Optical Mapping Approach.</title>
        <authorList>
            <person name="Kananen K."/>
            <person name="Auerbach J.A."/>
            <person name="Kautto E."/>
            <person name="Blachly J.S."/>
        </authorList>
    </citation>
    <scope>NUCLEOTIDE SEQUENCE [LARGE SCALE GENOMIC DNA]</scope>
    <source>
        <strain evidence="5">B95-8</strain>
        <tissue evidence="5">Cell line</tissue>
    </source>
</reference>
<proteinExistence type="predicted"/>
<dbReference type="EMBL" id="JASSZA010000014">
    <property type="protein sequence ID" value="KAK2093929.1"/>
    <property type="molecule type" value="Genomic_DNA"/>
</dbReference>
<keyword evidence="2" id="KW-0539">Nucleus</keyword>
<dbReference type="PANTHER" id="PTHR10270">
    <property type="entry name" value="SOX TRANSCRIPTION FACTOR"/>
    <property type="match status" value="1"/>
</dbReference>
<feature type="compositionally biased region" description="Basic and acidic residues" evidence="3">
    <location>
        <begin position="36"/>
        <end position="45"/>
    </location>
</feature>
<feature type="region of interest" description="Disordered" evidence="3">
    <location>
        <begin position="17"/>
        <end position="46"/>
    </location>
</feature>
<dbReference type="SUPFAM" id="SSF47095">
    <property type="entry name" value="HMG-box"/>
    <property type="match status" value="1"/>
</dbReference>
<sequence>MASLLGAYPWPEGLECPALDAELSDGPSPPAAPRPPGDKGSESRIRRPMNAFMVWAKDERKRLAVQNPDLHNAELSKMLDGRLEAGGEGTSAEPGKDPARGARALFVPAWLGICASVGRGPRGQGGPGSGQAGKPGDKDRRARTGQGRKRRGWVEPAFDENLSKHLVLEAGDRPYEKGRVGTRGRLFPPQTPPGPERSPSFFRLSSDLRALSRAEPWR</sequence>
<organism evidence="5 6">
    <name type="scientific">Saguinus oedipus</name>
    <name type="common">Cotton-top tamarin</name>
    <name type="synonym">Oedipomidas oedipus</name>
    <dbReference type="NCBI Taxonomy" id="9490"/>
    <lineage>
        <taxon>Eukaryota</taxon>
        <taxon>Metazoa</taxon>
        <taxon>Chordata</taxon>
        <taxon>Craniata</taxon>
        <taxon>Vertebrata</taxon>
        <taxon>Euteleostomi</taxon>
        <taxon>Mammalia</taxon>
        <taxon>Eutheria</taxon>
        <taxon>Euarchontoglires</taxon>
        <taxon>Primates</taxon>
        <taxon>Haplorrhini</taxon>
        <taxon>Platyrrhini</taxon>
        <taxon>Cebidae</taxon>
        <taxon>Callitrichinae</taxon>
        <taxon>Saguinus</taxon>
    </lineage>
</organism>
<feature type="compositionally biased region" description="Gly residues" evidence="3">
    <location>
        <begin position="120"/>
        <end position="133"/>
    </location>
</feature>
<dbReference type="InterPro" id="IPR009071">
    <property type="entry name" value="HMG_box_dom"/>
</dbReference>
<keyword evidence="6" id="KW-1185">Reference proteome</keyword>
<feature type="region of interest" description="Disordered" evidence="3">
    <location>
        <begin position="116"/>
        <end position="156"/>
    </location>
</feature>
<protein>
    <recommendedName>
        <fullName evidence="4">HMG box domain-containing protein</fullName>
    </recommendedName>
</protein>
<evidence type="ECO:0000313" key="6">
    <source>
        <dbReference type="Proteomes" id="UP001266305"/>
    </source>
</evidence>
<dbReference type="PANTHER" id="PTHR10270:SF210">
    <property type="entry name" value="TRANSCRIPTION FACTOR SOX-7"/>
    <property type="match status" value="1"/>
</dbReference>
<evidence type="ECO:0000256" key="2">
    <source>
        <dbReference type="PROSITE-ProRule" id="PRU00267"/>
    </source>
</evidence>
<accession>A0ABQ9UA39</accession>
<dbReference type="InterPro" id="IPR050140">
    <property type="entry name" value="SRY-related_HMG-box_TF-like"/>
</dbReference>
<dbReference type="Proteomes" id="UP001266305">
    <property type="component" value="Unassembled WGS sequence"/>
</dbReference>
<dbReference type="Gene3D" id="1.10.30.10">
    <property type="entry name" value="High mobility group box domain"/>
    <property type="match status" value="1"/>
</dbReference>
<evidence type="ECO:0000259" key="4">
    <source>
        <dbReference type="PROSITE" id="PS50118"/>
    </source>
</evidence>
<dbReference type="InterPro" id="IPR036910">
    <property type="entry name" value="HMG_box_dom_sf"/>
</dbReference>
<evidence type="ECO:0000256" key="1">
    <source>
        <dbReference type="ARBA" id="ARBA00023125"/>
    </source>
</evidence>
<feature type="DNA-binding region" description="HMG box" evidence="2">
    <location>
        <begin position="45"/>
        <end position="79"/>
    </location>
</feature>